<dbReference type="Gene3D" id="2.30.30.40">
    <property type="entry name" value="SH3 Domains"/>
    <property type="match status" value="1"/>
</dbReference>
<dbReference type="PANTHER" id="PTHR22617">
    <property type="entry name" value="CHEMOTAXIS SENSOR HISTIDINE KINASE-RELATED"/>
    <property type="match status" value="1"/>
</dbReference>
<dbReference type="Pfam" id="PF01584">
    <property type="entry name" value="CheW"/>
    <property type="match status" value="1"/>
</dbReference>
<dbReference type="CDD" id="cd00732">
    <property type="entry name" value="CheW"/>
    <property type="match status" value="1"/>
</dbReference>
<dbReference type="STRING" id="83767.SAMN05660652_03448"/>
<dbReference type="SUPFAM" id="SSF50341">
    <property type="entry name" value="CheW-like"/>
    <property type="match status" value="1"/>
</dbReference>
<dbReference type="OrthoDB" id="9790406at2"/>
<gene>
    <name evidence="2" type="ORF">SAMN05660652_03448</name>
</gene>
<dbReference type="PANTHER" id="PTHR22617:SF41">
    <property type="entry name" value="CHEMOTAXIS SIGNAL TRANSDUCTION SYSTEM ADAPTOR PROTEIN CHEW"/>
    <property type="match status" value="1"/>
</dbReference>
<organism evidence="2 3">
    <name type="scientific">Propionivibrio dicarboxylicus</name>
    <dbReference type="NCBI Taxonomy" id="83767"/>
    <lineage>
        <taxon>Bacteria</taxon>
        <taxon>Pseudomonadati</taxon>
        <taxon>Pseudomonadota</taxon>
        <taxon>Betaproteobacteria</taxon>
        <taxon>Rhodocyclales</taxon>
        <taxon>Rhodocyclaceae</taxon>
        <taxon>Propionivibrio</taxon>
    </lineage>
</organism>
<dbReference type="PROSITE" id="PS50851">
    <property type="entry name" value="CHEW"/>
    <property type="match status" value="1"/>
</dbReference>
<dbReference type="AlphaFoldDB" id="A0A1G8KNA5"/>
<accession>A0A1G8KNA5</accession>
<evidence type="ECO:0000313" key="3">
    <source>
        <dbReference type="Proteomes" id="UP000198607"/>
    </source>
</evidence>
<dbReference type="EMBL" id="FNCY01000019">
    <property type="protein sequence ID" value="SDI44859.1"/>
    <property type="molecule type" value="Genomic_DNA"/>
</dbReference>
<dbReference type="SMART" id="SM00260">
    <property type="entry name" value="CheW"/>
    <property type="match status" value="1"/>
</dbReference>
<dbReference type="RefSeq" id="WP_091939433.1">
    <property type="nucleotide sequence ID" value="NZ_FNCY01000019.1"/>
</dbReference>
<dbReference type="Gene3D" id="2.40.50.180">
    <property type="entry name" value="CheA-289, Domain 4"/>
    <property type="match status" value="1"/>
</dbReference>
<feature type="domain" description="CheW-like" evidence="1">
    <location>
        <begin position="31"/>
        <end position="175"/>
    </location>
</feature>
<evidence type="ECO:0000313" key="2">
    <source>
        <dbReference type="EMBL" id="SDI44859.1"/>
    </source>
</evidence>
<protein>
    <submittedName>
        <fullName evidence="2">Purine-binding chemotaxis protein CheW</fullName>
    </submittedName>
</protein>
<dbReference type="InterPro" id="IPR039315">
    <property type="entry name" value="CheW"/>
</dbReference>
<keyword evidence="3" id="KW-1185">Reference proteome</keyword>
<dbReference type="GO" id="GO:0006935">
    <property type="term" value="P:chemotaxis"/>
    <property type="evidence" value="ECO:0007669"/>
    <property type="project" value="InterPro"/>
</dbReference>
<sequence length="186" mass="19716">MTTDVAVAGAVSSPVPSNPGGKLAIEGFAAEQLYLAFRLSDEVFAIDILRIREIIEYSVPTSVPMMPPSVRGVINLRGSVVPVIDLAIRFGREATGVGKRTCIVIVEVQHEGATHVLGLMVDGVNAVMEIDAANVEPAPSFGTRVNTEFIEGMARVNGKFIIILDVGRALSIEEMAAIKAVDAQNS</sequence>
<dbReference type="InterPro" id="IPR036061">
    <property type="entry name" value="CheW-like_dom_sf"/>
</dbReference>
<dbReference type="GO" id="GO:0005829">
    <property type="term" value="C:cytosol"/>
    <property type="evidence" value="ECO:0007669"/>
    <property type="project" value="TreeGrafter"/>
</dbReference>
<reference evidence="2 3" key="1">
    <citation type="submission" date="2016-10" db="EMBL/GenBank/DDBJ databases">
        <authorList>
            <person name="de Groot N.N."/>
        </authorList>
    </citation>
    <scope>NUCLEOTIDE SEQUENCE [LARGE SCALE GENOMIC DNA]</scope>
    <source>
        <strain evidence="2 3">DSM 5885</strain>
    </source>
</reference>
<dbReference type="GO" id="GO:0007165">
    <property type="term" value="P:signal transduction"/>
    <property type="evidence" value="ECO:0007669"/>
    <property type="project" value="InterPro"/>
</dbReference>
<dbReference type="InterPro" id="IPR002545">
    <property type="entry name" value="CheW-lke_dom"/>
</dbReference>
<name>A0A1G8KNA5_9RHOO</name>
<proteinExistence type="predicted"/>
<dbReference type="Proteomes" id="UP000198607">
    <property type="component" value="Unassembled WGS sequence"/>
</dbReference>
<evidence type="ECO:0000259" key="1">
    <source>
        <dbReference type="PROSITE" id="PS50851"/>
    </source>
</evidence>